<dbReference type="Gene3D" id="3.40.190.10">
    <property type="entry name" value="Periplasmic binding protein-like II"/>
    <property type="match status" value="2"/>
</dbReference>
<evidence type="ECO:0000313" key="6">
    <source>
        <dbReference type="EMBL" id="VVN47271.1"/>
    </source>
</evidence>
<dbReference type="Proteomes" id="UP000326953">
    <property type="component" value="Unassembled WGS sequence"/>
</dbReference>
<keyword evidence="4" id="KW-0804">Transcription</keyword>
<dbReference type="GO" id="GO:0003677">
    <property type="term" value="F:DNA binding"/>
    <property type="evidence" value="ECO:0007669"/>
    <property type="project" value="UniProtKB-KW"/>
</dbReference>
<proteinExistence type="inferred from homology"/>
<evidence type="ECO:0000256" key="4">
    <source>
        <dbReference type="ARBA" id="ARBA00023163"/>
    </source>
</evidence>
<evidence type="ECO:0000259" key="5">
    <source>
        <dbReference type="PROSITE" id="PS50931"/>
    </source>
</evidence>
<evidence type="ECO:0000256" key="3">
    <source>
        <dbReference type="ARBA" id="ARBA00023125"/>
    </source>
</evidence>
<protein>
    <submittedName>
        <fullName evidence="6">Nodulation protein D 2</fullName>
    </submittedName>
</protein>
<dbReference type="EMBL" id="CABVHK010000032">
    <property type="protein sequence ID" value="VVN47271.1"/>
    <property type="molecule type" value="Genomic_DNA"/>
</dbReference>
<dbReference type="PROSITE" id="PS50931">
    <property type="entry name" value="HTH_LYSR"/>
    <property type="match status" value="1"/>
</dbReference>
<evidence type="ECO:0000256" key="2">
    <source>
        <dbReference type="ARBA" id="ARBA00023015"/>
    </source>
</evidence>
<dbReference type="PANTHER" id="PTHR30118">
    <property type="entry name" value="HTH-TYPE TRANSCRIPTIONAL REGULATOR LEUO-RELATED"/>
    <property type="match status" value="1"/>
</dbReference>
<name>A0A5E6Y594_PSEFL</name>
<dbReference type="Pfam" id="PF00126">
    <property type="entry name" value="HTH_1"/>
    <property type="match status" value="1"/>
</dbReference>
<keyword evidence="2" id="KW-0805">Transcription regulation</keyword>
<dbReference type="InterPro" id="IPR036390">
    <property type="entry name" value="WH_DNA-bd_sf"/>
</dbReference>
<sequence length="331" mass="37283">MSRIDAARDSYLNCQQIWDWGLWMNRNELRKADINLMVVFESLMLERNVTRVAEKLFLGQPTISAALNRLRTMFNDPLFIRVGHRMEPTARAEELIQYLSPALDSLSVALSLTHDFDPASSAMTFRIGLSDDVEFGLLPPLLRALRQEAPKVVFVVQHVDYWRIPDLLASGDITVGISQTRGLPANAKRKLLRHIQPRILRADASDTPLTLDEYCSRPHVLVSHTANVSGYADEWLAEIGRTRQVVLSVPQYSSLPALLAGTDLIASLPDYTAEAMAASGQLYTEPFPFKTPTLDLSMVWLSHVDTDPAERWLRSRLEVFMSERIVSPQSP</sequence>
<dbReference type="PANTHER" id="PTHR30118:SF15">
    <property type="entry name" value="TRANSCRIPTIONAL REGULATORY PROTEIN"/>
    <property type="match status" value="1"/>
</dbReference>
<dbReference type="InterPro" id="IPR050389">
    <property type="entry name" value="LysR-type_TF"/>
</dbReference>
<dbReference type="InterPro" id="IPR000847">
    <property type="entry name" value="LysR_HTH_N"/>
</dbReference>
<dbReference type="Pfam" id="PF03466">
    <property type="entry name" value="LysR_substrate"/>
    <property type="match status" value="1"/>
</dbReference>
<evidence type="ECO:0000313" key="7">
    <source>
        <dbReference type="Proteomes" id="UP000326953"/>
    </source>
</evidence>
<dbReference type="AlphaFoldDB" id="A0A5E6Y594"/>
<dbReference type="SUPFAM" id="SSF46785">
    <property type="entry name" value="Winged helix' DNA-binding domain"/>
    <property type="match status" value="1"/>
</dbReference>
<comment type="similarity">
    <text evidence="1">Belongs to the LysR transcriptional regulatory family.</text>
</comment>
<gene>
    <name evidence="6" type="primary">nodD2_10</name>
    <name evidence="6" type="ORF">PS662_05989</name>
</gene>
<dbReference type="InterPro" id="IPR005119">
    <property type="entry name" value="LysR_subst-bd"/>
</dbReference>
<dbReference type="SUPFAM" id="SSF53850">
    <property type="entry name" value="Periplasmic binding protein-like II"/>
    <property type="match status" value="1"/>
</dbReference>
<dbReference type="GO" id="GO:0003700">
    <property type="term" value="F:DNA-binding transcription factor activity"/>
    <property type="evidence" value="ECO:0007669"/>
    <property type="project" value="InterPro"/>
</dbReference>
<dbReference type="InterPro" id="IPR036388">
    <property type="entry name" value="WH-like_DNA-bd_sf"/>
</dbReference>
<feature type="domain" description="HTH lysR-type" evidence="5">
    <location>
        <begin position="33"/>
        <end position="89"/>
    </location>
</feature>
<organism evidence="6 7">
    <name type="scientific">Pseudomonas fluorescens</name>
    <dbReference type="NCBI Taxonomy" id="294"/>
    <lineage>
        <taxon>Bacteria</taxon>
        <taxon>Pseudomonadati</taxon>
        <taxon>Pseudomonadota</taxon>
        <taxon>Gammaproteobacteria</taxon>
        <taxon>Pseudomonadales</taxon>
        <taxon>Pseudomonadaceae</taxon>
        <taxon>Pseudomonas</taxon>
    </lineage>
</organism>
<keyword evidence="3" id="KW-0238">DNA-binding</keyword>
<dbReference type="PRINTS" id="PR00039">
    <property type="entry name" value="HTHLYSR"/>
</dbReference>
<dbReference type="Gene3D" id="1.10.10.10">
    <property type="entry name" value="Winged helix-like DNA-binding domain superfamily/Winged helix DNA-binding domain"/>
    <property type="match status" value="1"/>
</dbReference>
<reference evidence="6 7" key="1">
    <citation type="submission" date="2019-09" db="EMBL/GenBank/DDBJ databases">
        <authorList>
            <person name="Chandra G."/>
            <person name="Truman W A."/>
        </authorList>
    </citation>
    <scope>NUCLEOTIDE SEQUENCE [LARGE SCALE GENOMIC DNA]</scope>
    <source>
        <strain evidence="6">PS662</strain>
    </source>
</reference>
<evidence type="ECO:0000256" key="1">
    <source>
        <dbReference type="ARBA" id="ARBA00009437"/>
    </source>
</evidence>
<accession>A0A5E6Y594</accession>